<dbReference type="Pfam" id="PF00014">
    <property type="entry name" value="Kunitz_BPTI"/>
    <property type="match status" value="4"/>
</dbReference>
<protein>
    <submittedName>
        <fullName evidence="11">Papilin-like</fullName>
    </submittedName>
</protein>
<feature type="domain" description="BPTI/Kunitz inhibitor" evidence="9">
    <location>
        <begin position="234"/>
        <end position="284"/>
    </location>
</feature>
<dbReference type="AlphaFoldDB" id="A0A6P4ZA32"/>
<dbReference type="SMART" id="SM00131">
    <property type="entry name" value="KU"/>
    <property type="match status" value="4"/>
</dbReference>
<dbReference type="PANTHER" id="PTHR10083:SF374">
    <property type="entry name" value="BPTI_KUNITZ INHIBITOR DOMAIN-CONTAINING PROTEIN"/>
    <property type="match status" value="1"/>
</dbReference>
<dbReference type="InterPro" id="IPR002223">
    <property type="entry name" value="Kunitz_BPTI"/>
</dbReference>
<dbReference type="GO" id="GO:0044483">
    <property type="term" value="P:venom-mediated perturbation of hemostasis"/>
    <property type="evidence" value="ECO:0007669"/>
    <property type="project" value="UniProtKB-ARBA"/>
</dbReference>
<name>A0A6P4ZA32_BRABE</name>
<dbReference type="GO" id="GO:0004867">
    <property type="term" value="F:serine-type endopeptidase inhibitor activity"/>
    <property type="evidence" value="ECO:0007669"/>
    <property type="project" value="UniProtKB-KW"/>
</dbReference>
<dbReference type="FunFam" id="4.10.410.10:FF:000020">
    <property type="entry name" value="Collagen, type VI, alpha 3"/>
    <property type="match status" value="1"/>
</dbReference>
<evidence type="ECO:0000313" key="11">
    <source>
        <dbReference type="RefSeq" id="XP_019633533.1"/>
    </source>
</evidence>
<dbReference type="Proteomes" id="UP000515135">
    <property type="component" value="Unplaced"/>
</dbReference>
<sequence>MDMETVKVVSVLVALLSCCSVESLQPDGKHVCSRVRTTETGLVEDLVCCRGFVPTLVGDKEECVGGVVPLFAAVCGQPADAGPCEGSHRRWYFDASSGECQQFEYGGCGGNHNRFHSKKRCQRTCGVKTEESHRRIVTDVGAEDDVCSQPMKVGICKAAVPRFYFNSAEKKCMSFVFGGCRGNGNNFVTMEDCESTCAGKSEGVKPAPAAQDSRLRSGKADPTPKPVPVSDDACLMPVKKGPCKSMKTRFFFDESLGRCDQFVYGGCKGNRNNFLTMADCHQVCKDHIHATCTLPMEKGNCKGSFQRYYFDPSSAQCTAFIFTGCGGNNNNFVSMYDCESACMFDTIDKARMDQYRQNQHDQKDDPSLPGRKIGWWPAILVVGLVLVAAIIVGAVLWRRKARAANINRTPKGVRLEDRGAGPDVTLTNEEKTKTTVA</sequence>
<dbReference type="InterPro" id="IPR020901">
    <property type="entry name" value="Prtase_inh_Kunz-CS"/>
</dbReference>
<feature type="signal peptide" evidence="8">
    <location>
        <begin position="1"/>
        <end position="23"/>
    </location>
</feature>
<dbReference type="PROSITE" id="PS51257">
    <property type="entry name" value="PROKAR_LIPOPROTEIN"/>
    <property type="match status" value="1"/>
</dbReference>
<evidence type="ECO:0000256" key="4">
    <source>
        <dbReference type="ARBA" id="ARBA00022900"/>
    </source>
</evidence>
<dbReference type="OrthoDB" id="4473401at2759"/>
<dbReference type="FunFam" id="4.10.410.10:FF:000021">
    <property type="entry name" value="Serine protease inhibitor, putative"/>
    <property type="match status" value="1"/>
</dbReference>
<evidence type="ECO:0000313" key="10">
    <source>
        <dbReference type="Proteomes" id="UP000515135"/>
    </source>
</evidence>
<feature type="domain" description="BPTI/Kunitz inhibitor" evidence="9">
    <location>
        <begin position="147"/>
        <end position="197"/>
    </location>
</feature>
<dbReference type="RefSeq" id="XP_019633533.1">
    <property type="nucleotide sequence ID" value="XM_019777974.1"/>
</dbReference>
<evidence type="ECO:0000259" key="9">
    <source>
        <dbReference type="PROSITE" id="PS50279"/>
    </source>
</evidence>
<dbReference type="InterPro" id="IPR050098">
    <property type="entry name" value="TFPI/VKTCI-like"/>
</dbReference>
<reference evidence="11" key="1">
    <citation type="submission" date="2025-08" db="UniProtKB">
        <authorList>
            <consortium name="RefSeq"/>
        </authorList>
    </citation>
    <scope>IDENTIFICATION</scope>
    <source>
        <tissue evidence="11">Gonad</tissue>
    </source>
</reference>
<evidence type="ECO:0000256" key="6">
    <source>
        <dbReference type="SAM" id="MobiDB-lite"/>
    </source>
</evidence>
<dbReference type="CDD" id="cd00109">
    <property type="entry name" value="Kunitz-type"/>
    <property type="match status" value="3"/>
</dbReference>
<evidence type="ECO:0000256" key="5">
    <source>
        <dbReference type="ARBA" id="ARBA00023157"/>
    </source>
</evidence>
<feature type="transmembrane region" description="Helical" evidence="7">
    <location>
        <begin position="375"/>
        <end position="397"/>
    </location>
</feature>
<dbReference type="GeneID" id="109476955"/>
<dbReference type="PANTHER" id="PTHR10083">
    <property type="entry name" value="KUNITZ-TYPE PROTEASE INHIBITOR-RELATED"/>
    <property type="match status" value="1"/>
</dbReference>
<feature type="region of interest" description="Disordered" evidence="6">
    <location>
        <begin position="413"/>
        <end position="437"/>
    </location>
</feature>
<dbReference type="KEGG" id="bbel:109476955"/>
<evidence type="ECO:0000256" key="3">
    <source>
        <dbReference type="ARBA" id="ARBA00022690"/>
    </source>
</evidence>
<keyword evidence="8" id="KW-0732">Signal</keyword>
<dbReference type="PRINTS" id="PR00759">
    <property type="entry name" value="BASICPTASE"/>
</dbReference>
<keyword evidence="2" id="KW-0964">Secreted</keyword>
<keyword evidence="5" id="KW-1015">Disulfide bond</keyword>
<dbReference type="GO" id="GO:0005615">
    <property type="term" value="C:extracellular space"/>
    <property type="evidence" value="ECO:0007669"/>
    <property type="project" value="TreeGrafter"/>
</dbReference>
<feature type="compositionally biased region" description="Basic and acidic residues" evidence="6">
    <location>
        <begin position="428"/>
        <end position="437"/>
    </location>
</feature>
<evidence type="ECO:0000256" key="1">
    <source>
        <dbReference type="ARBA" id="ARBA00004613"/>
    </source>
</evidence>
<feature type="domain" description="BPTI/Kunitz inhibitor" evidence="9">
    <location>
        <begin position="292"/>
        <end position="342"/>
    </location>
</feature>
<dbReference type="PROSITE" id="PS50279">
    <property type="entry name" value="BPTI_KUNITZ_2"/>
    <property type="match status" value="4"/>
</dbReference>
<keyword evidence="3" id="KW-0646">Protease inhibitor</keyword>
<dbReference type="PROSITE" id="PS00280">
    <property type="entry name" value="BPTI_KUNITZ_1"/>
    <property type="match status" value="3"/>
</dbReference>
<dbReference type="FunFam" id="4.10.410.10:FF:000011">
    <property type="entry name" value="Tissue factor pathway inhibitor"/>
    <property type="match status" value="1"/>
</dbReference>
<evidence type="ECO:0000256" key="2">
    <source>
        <dbReference type="ARBA" id="ARBA00022525"/>
    </source>
</evidence>
<evidence type="ECO:0000256" key="8">
    <source>
        <dbReference type="SAM" id="SignalP"/>
    </source>
</evidence>
<keyword evidence="4" id="KW-0722">Serine protease inhibitor</keyword>
<accession>A0A6P4ZA32</accession>
<gene>
    <name evidence="11" type="primary">LOC109476955</name>
</gene>
<dbReference type="Gene3D" id="4.10.410.10">
    <property type="entry name" value="Pancreatic trypsin inhibitor Kunitz domain"/>
    <property type="match status" value="4"/>
</dbReference>
<dbReference type="SUPFAM" id="SSF57362">
    <property type="entry name" value="BPTI-like"/>
    <property type="match status" value="4"/>
</dbReference>
<keyword evidence="10" id="KW-1185">Reference proteome</keyword>
<keyword evidence="7" id="KW-0472">Membrane</keyword>
<feature type="region of interest" description="Disordered" evidence="6">
    <location>
        <begin position="200"/>
        <end position="228"/>
    </location>
</feature>
<dbReference type="InterPro" id="IPR036880">
    <property type="entry name" value="Kunitz_BPTI_sf"/>
</dbReference>
<evidence type="ECO:0000256" key="7">
    <source>
        <dbReference type="SAM" id="Phobius"/>
    </source>
</evidence>
<feature type="chain" id="PRO_5028073520" evidence="8">
    <location>
        <begin position="24"/>
        <end position="437"/>
    </location>
</feature>
<feature type="domain" description="BPTI/Kunitz inhibitor" evidence="9">
    <location>
        <begin position="75"/>
        <end position="125"/>
    </location>
</feature>
<proteinExistence type="predicted"/>
<organism evidence="10 11">
    <name type="scientific">Branchiostoma belcheri</name>
    <name type="common">Amphioxus</name>
    <dbReference type="NCBI Taxonomy" id="7741"/>
    <lineage>
        <taxon>Eukaryota</taxon>
        <taxon>Metazoa</taxon>
        <taxon>Chordata</taxon>
        <taxon>Cephalochordata</taxon>
        <taxon>Leptocardii</taxon>
        <taxon>Amphioxiformes</taxon>
        <taxon>Branchiostomatidae</taxon>
        <taxon>Branchiostoma</taxon>
    </lineage>
</organism>
<keyword evidence="7" id="KW-0812">Transmembrane</keyword>
<keyword evidence="7" id="KW-1133">Transmembrane helix</keyword>
<comment type="subcellular location">
    <subcellularLocation>
        <location evidence="1">Secreted</location>
    </subcellularLocation>
</comment>